<organism evidence="4 5">
    <name type="scientific">Rhizosaccharibacter radicis</name>
    <dbReference type="NCBI Taxonomy" id="2782605"/>
    <lineage>
        <taxon>Bacteria</taxon>
        <taxon>Pseudomonadati</taxon>
        <taxon>Pseudomonadota</taxon>
        <taxon>Alphaproteobacteria</taxon>
        <taxon>Acetobacterales</taxon>
        <taxon>Acetobacteraceae</taxon>
        <taxon>Rhizosaccharibacter</taxon>
    </lineage>
</organism>
<dbReference type="Gene3D" id="3.40.50.720">
    <property type="entry name" value="NAD(P)-binding Rossmann-like Domain"/>
    <property type="match status" value="2"/>
</dbReference>
<evidence type="ECO:0000259" key="3">
    <source>
        <dbReference type="Pfam" id="PF02826"/>
    </source>
</evidence>
<feature type="domain" description="D-isomer specific 2-hydroxyacid dehydrogenase NAD-binding" evidence="3">
    <location>
        <begin position="107"/>
        <end position="279"/>
    </location>
</feature>
<dbReference type="PANTHER" id="PTHR43333:SF1">
    <property type="entry name" value="D-ISOMER SPECIFIC 2-HYDROXYACID DEHYDROGENASE NAD-BINDING DOMAIN-CONTAINING PROTEIN"/>
    <property type="match status" value="1"/>
</dbReference>
<protein>
    <submittedName>
        <fullName evidence="4">Glyoxylate/hydroxypyruvate reductase A</fullName>
    </submittedName>
</protein>
<evidence type="ECO:0000313" key="4">
    <source>
        <dbReference type="EMBL" id="MCQ8242441.1"/>
    </source>
</evidence>
<dbReference type="InterPro" id="IPR006140">
    <property type="entry name" value="D-isomer_DH_NAD-bd"/>
</dbReference>
<name>A0ABT1W1G2_9PROT</name>
<proteinExistence type="predicted"/>
<dbReference type="InterPro" id="IPR036291">
    <property type="entry name" value="NAD(P)-bd_dom_sf"/>
</dbReference>
<reference evidence="4 5" key="1">
    <citation type="submission" date="2022-06" db="EMBL/GenBank/DDBJ databases">
        <title>Rhizosaccharibacter gen. nov. sp. nov. KSS12, endophytic bacteria isolated from sugarcane.</title>
        <authorList>
            <person name="Pitiwittayakul N."/>
        </authorList>
    </citation>
    <scope>NUCLEOTIDE SEQUENCE [LARGE SCALE GENOMIC DNA]</scope>
    <source>
        <strain evidence="4 5">KSS12</strain>
    </source>
</reference>
<keyword evidence="2" id="KW-0520">NAD</keyword>
<comment type="caution">
    <text evidence="4">The sequence shown here is derived from an EMBL/GenBank/DDBJ whole genome shotgun (WGS) entry which is preliminary data.</text>
</comment>
<dbReference type="CDD" id="cd12164">
    <property type="entry name" value="GDH_like_2"/>
    <property type="match status" value="1"/>
</dbReference>
<keyword evidence="5" id="KW-1185">Reference proteome</keyword>
<evidence type="ECO:0000313" key="5">
    <source>
        <dbReference type="Proteomes" id="UP001524547"/>
    </source>
</evidence>
<gene>
    <name evidence="4" type="ORF">NFI88_16530</name>
</gene>
<dbReference type="Proteomes" id="UP001524547">
    <property type="component" value="Unassembled WGS sequence"/>
</dbReference>
<dbReference type="PANTHER" id="PTHR43333">
    <property type="entry name" value="2-HACID_DH_C DOMAIN-CONTAINING PROTEIN"/>
    <property type="match status" value="1"/>
</dbReference>
<dbReference type="EMBL" id="JAMZEJ010000011">
    <property type="protein sequence ID" value="MCQ8242441.1"/>
    <property type="molecule type" value="Genomic_DNA"/>
</dbReference>
<dbReference type="SUPFAM" id="SSF51735">
    <property type="entry name" value="NAD(P)-binding Rossmann-fold domains"/>
    <property type="match status" value="1"/>
</dbReference>
<evidence type="ECO:0000256" key="1">
    <source>
        <dbReference type="ARBA" id="ARBA00023002"/>
    </source>
</evidence>
<accession>A0ABT1W1G2</accession>
<sequence length="314" mass="33888">MNAILVLVAERPELWAELLGDALPGREIRVGAPPGEGPDPAARPAAYVVTDRLPPGVLERLPALRALFSVNAGIERLLEEHAIPPSLPIVRMADDGLAEGMLEWVLAVVMGWHRNLFSYRDAQLRGAWEPLEERLARDRTVTVLGAGHLGAPVAAMLARIGFSVRCWSRSPKRIERVSSFSGPEALGDAVAGADFLVNLLPLTPDTENIVDAALLRRLARGAVLANAGRGRHVVDEAVLTALDEGQLRAAVLDVFRAEPLPPGHPFWSHPGVFLHPHVAAPTVPRSAARRIADQIRALEGGRPLQDVVDRGRGY</sequence>
<keyword evidence="1" id="KW-0560">Oxidoreductase</keyword>
<dbReference type="Pfam" id="PF02826">
    <property type="entry name" value="2-Hacid_dh_C"/>
    <property type="match status" value="1"/>
</dbReference>
<dbReference type="RefSeq" id="WP_422921192.1">
    <property type="nucleotide sequence ID" value="NZ_JAMZEJ010000011.1"/>
</dbReference>
<evidence type="ECO:0000256" key="2">
    <source>
        <dbReference type="ARBA" id="ARBA00023027"/>
    </source>
</evidence>